<evidence type="ECO:0000256" key="3">
    <source>
        <dbReference type="ARBA" id="ARBA00022777"/>
    </source>
</evidence>
<dbReference type="PROSITE" id="PS00107">
    <property type="entry name" value="PROTEIN_KINASE_ATP"/>
    <property type="match status" value="1"/>
</dbReference>
<dbReference type="InterPro" id="IPR011990">
    <property type="entry name" value="TPR-like_helical_dom_sf"/>
</dbReference>
<dbReference type="Gene3D" id="1.25.40.10">
    <property type="entry name" value="Tetratricopeptide repeat domain"/>
    <property type="match status" value="3"/>
</dbReference>
<dbReference type="SUPFAM" id="SSF48452">
    <property type="entry name" value="TPR-like"/>
    <property type="match status" value="2"/>
</dbReference>
<keyword evidence="4 6" id="KW-0067">ATP-binding</keyword>
<sequence>MTDTADFSGSVRHSHGAADVLAGHYELGARLGEGGYGEVFEAWDRTLQRSVAVKRIKKADGARSGDGPIREARIAASLRHAAFVKVHAIEDDGPSQSIVMELVPGKTVRQVLTESRIDLALALDWVGQVAEAMHDAHQSGLVHGDLKPSNLMVEPSGRVRILDFGLSLRDDALATRSLSLTEPMGTIAYMAPEQLQGVPADARSDVYALGIILYELVCGTRPYAGLAGLALAAAHLQSDSGSWPYPDSASAPMIALIRAMTARHPQQRLASMAEIRSRLRALATRPGALPGAPWRWTVPGKRWWWAGAALLACALAFGGWQLAPRAVALLQRAAPYSQALDMRSGLDALVLFDRPGKLDQAGAHFARILDHTPGNAAAVAGMSLVYALRYAGDGQDEVWLQKAAAGAQQALTLNDQLALSHIANGWALANLGHYERALTAFDQALHLDPADFFAWYGKAHMLRRAGRLPQALQTLALASARFPRERVFADELGAVHFENGAYRDAEQAFRRSLALQPDAVNAYSNLNAALVRQDRQDEALRVLQQGLQIRPSAKLYGNLGNALFLRGDYVGAAAAFENAVSPTRGAPGDYLNWANLADTLLWIPGREQQARQAYGKARTLLAPRLARAPDDATLASRMALYAARSGDSAGALALAAHALALAPKNAQIQFRIGLAYELLGHRQKALDAILSARRLGYPSTAVAAEPDLVALRRDPAYPQD</sequence>
<dbReference type="InterPro" id="IPR008271">
    <property type="entry name" value="Ser/Thr_kinase_AS"/>
</dbReference>
<dbReference type="InterPro" id="IPR011009">
    <property type="entry name" value="Kinase-like_dom_sf"/>
</dbReference>
<accession>A0AA49A5Z1</accession>
<feature type="binding site" evidence="6">
    <location>
        <position position="58"/>
    </location>
    <ligand>
        <name>ATP</name>
        <dbReference type="ChEBI" id="CHEBI:30616"/>
    </ligand>
</feature>
<reference evidence="8 9" key="1">
    <citation type="submission" date="2020-11" db="EMBL/GenBank/DDBJ databases">
        <authorList>
            <person name="Sun Q."/>
        </authorList>
    </citation>
    <scope>NUCLEOTIDE SEQUENCE [LARGE SCALE GENOMIC DNA]</scope>
    <source>
        <strain evidence="8 9">P8398</strain>
    </source>
</reference>
<dbReference type="PANTHER" id="PTHR44329:SF288">
    <property type="entry name" value="MITOGEN-ACTIVATED PROTEIN KINASE KINASE KINASE 20"/>
    <property type="match status" value="1"/>
</dbReference>
<dbReference type="PROSITE" id="PS50005">
    <property type="entry name" value="TPR"/>
    <property type="match status" value="3"/>
</dbReference>
<keyword evidence="1" id="KW-0808">Transferase</keyword>
<evidence type="ECO:0000313" key="8">
    <source>
        <dbReference type="EMBL" id="QPI47671.1"/>
    </source>
</evidence>
<dbReference type="PROSITE" id="PS00108">
    <property type="entry name" value="PROTEIN_KINASE_ST"/>
    <property type="match status" value="1"/>
</dbReference>
<dbReference type="SUPFAM" id="SSF56112">
    <property type="entry name" value="Protein kinase-like (PK-like)"/>
    <property type="match status" value="1"/>
</dbReference>
<feature type="repeat" description="TPR" evidence="5">
    <location>
        <begin position="418"/>
        <end position="451"/>
    </location>
</feature>
<feature type="domain" description="Protein kinase" evidence="7">
    <location>
        <begin position="25"/>
        <end position="282"/>
    </location>
</feature>
<evidence type="ECO:0000259" key="7">
    <source>
        <dbReference type="PROSITE" id="PS50011"/>
    </source>
</evidence>
<evidence type="ECO:0000256" key="6">
    <source>
        <dbReference type="PROSITE-ProRule" id="PRU10141"/>
    </source>
</evidence>
<keyword evidence="2 6" id="KW-0547">Nucleotide-binding</keyword>
<dbReference type="CDD" id="cd14014">
    <property type="entry name" value="STKc_PknB_like"/>
    <property type="match status" value="1"/>
</dbReference>
<dbReference type="InterPro" id="IPR017441">
    <property type="entry name" value="Protein_kinase_ATP_BS"/>
</dbReference>
<dbReference type="SMART" id="SM00220">
    <property type="entry name" value="S_TKc"/>
    <property type="match status" value="1"/>
</dbReference>
<proteinExistence type="predicted"/>
<dbReference type="GO" id="GO:0016301">
    <property type="term" value="F:kinase activity"/>
    <property type="evidence" value="ECO:0007669"/>
    <property type="project" value="UniProtKB-KW"/>
</dbReference>
<feature type="repeat" description="TPR" evidence="5">
    <location>
        <begin position="486"/>
        <end position="519"/>
    </location>
</feature>
<dbReference type="SMART" id="SM00028">
    <property type="entry name" value="TPR"/>
    <property type="match status" value="7"/>
</dbReference>
<dbReference type="Pfam" id="PF13432">
    <property type="entry name" value="TPR_16"/>
    <property type="match status" value="2"/>
</dbReference>
<organism evidence="8 9">
    <name type="scientific">Massilia antarctica</name>
    <dbReference type="NCBI Taxonomy" id="2765360"/>
    <lineage>
        <taxon>Bacteria</taxon>
        <taxon>Pseudomonadati</taxon>
        <taxon>Pseudomonadota</taxon>
        <taxon>Betaproteobacteria</taxon>
        <taxon>Burkholderiales</taxon>
        <taxon>Oxalobacteraceae</taxon>
        <taxon>Telluria group</taxon>
        <taxon>Massilia</taxon>
    </lineage>
</organism>
<feature type="repeat" description="TPR" evidence="5">
    <location>
        <begin position="520"/>
        <end position="553"/>
    </location>
</feature>
<dbReference type="PROSITE" id="PS50011">
    <property type="entry name" value="PROTEIN_KINASE_DOM"/>
    <property type="match status" value="1"/>
</dbReference>
<evidence type="ECO:0000256" key="5">
    <source>
        <dbReference type="PROSITE-ProRule" id="PRU00339"/>
    </source>
</evidence>
<keyword evidence="9" id="KW-1185">Reference proteome</keyword>
<dbReference type="Pfam" id="PF00069">
    <property type="entry name" value="Pkinase"/>
    <property type="match status" value="1"/>
</dbReference>
<dbReference type="Proteomes" id="UP000662888">
    <property type="component" value="Chromosome"/>
</dbReference>
<gene>
    <name evidence="8" type="ORF">IV454_18990</name>
</gene>
<evidence type="ECO:0000256" key="4">
    <source>
        <dbReference type="ARBA" id="ARBA00022840"/>
    </source>
</evidence>
<keyword evidence="5" id="KW-0802">TPR repeat</keyword>
<name>A0AA49A5Z1_9BURK</name>
<evidence type="ECO:0000256" key="1">
    <source>
        <dbReference type="ARBA" id="ARBA00022679"/>
    </source>
</evidence>
<protein>
    <submittedName>
        <fullName evidence="8">Protein kinase</fullName>
    </submittedName>
</protein>
<dbReference type="InterPro" id="IPR051681">
    <property type="entry name" value="Ser/Thr_Kinases-Pseudokinases"/>
</dbReference>
<dbReference type="PANTHER" id="PTHR44329">
    <property type="entry name" value="SERINE/THREONINE-PROTEIN KINASE TNNI3K-RELATED"/>
    <property type="match status" value="1"/>
</dbReference>
<evidence type="ECO:0000313" key="9">
    <source>
        <dbReference type="Proteomes" id="UP000662888"/>
    </source>
</evidence>
<dbReference type="Gene3D" id="1.10.510.10">
    <property type="entry name" value="Transferase(Phosphotransferase) domain 1"/>
    <property type="match status" value="1"/>
</dbReference>
<dbReference type="Gene3D" id="3.30.200.20">
    <property type="entry name" value="Phosphorylase Kinase, domain 1"/>
    <property type="match status" value="1"/>
</dbReference>
<dbReference type="InterPro" id="IPR019734">
    <property type="entry name" value="TPR_rpt"/>
</dbReference>
<dbReference type="RefSeq" id="WP_206087350.1">
    <property type="nucleotide sequence ID" value="NZ_CP065053.1"/>
</dbReference>
<evidence type="ECO:0000256" key="2">
    <source>
        <dbReference type="ARBA" id="ARBA00022741"/>
    </source>
</evidence>
<dbReference type="EMBL" id="CP065053">
    <property type="protein sequence ID" value="QPI47671.1"/>
    <property type="molecule type" value="Genomic_DNA"/>
</dbReference>
<dbReference type="InterPro" id="IPR000719">
    <property type="entry name" value="Prot_kinase_dom"/>
</dbReference>
<keyword evidence="3 8" id="KW-0418">Kinase</keyword>